<dbReference type="PANTHER" id="PTHR31973:SF183">
    <property type="entry name" value="SWIM-TYPE DOMAIN-CONTAINING PROTEIN"/>
    <property type="match status" value="1"/>
</dbReference>
<sequence length="311" mass="35737">MAVVEFVVAGGDYMGVWEETLKSWNWKSFSKMTVPILLHRNGSYDDMIASIIEADIGGIDGSRPTLRINVNVRPPIEPTNSFNDDNDSIGNERLGDHAKESLGDHSNESLGICVNGIVNVYNHVHHGYCMRQLGENLRVNDHCGDYLYLKYNAAKAYSLEEFNNHFVEFKNKFPTTVVVLEYDIDFEKWRREHFPSNRYDVMTTNIIELLNAMFIDKREYLVASIINLIAKRFGELFRERTIRRSADCSFHRLFYPSPSGLRVLEQRTECIPSAKRQVCLAIRKLPLLHSFQAFCSFLRLSVHASTKTSNT</sequence>
<reference evidence="3" key="1">
    <citation type="journal article" date="2011" name="Nature">
        <title>Genome sequence and analysis of the tuber crop potato.</title>
        <authorList>
            <consortium name="The Potato Genome Sequencing Consortium"/>
        </authorList>
    </citation>
    <scope>NUCLEOTIDE SEQUENCE [LARGE SCALE GENOMIC DNA]</scope>
    <source>
        <strain evidence="3">cv. DM1-3 516 R44</strain>
    </source>
</reference>
<dbReference type="Proteomes" id="UP000011115">
    <property type="component" value="Unassembled WGS sequence"/>
</dbReference>
<proteinExistence type="predicted"/>
<dbReference type="Gramene" id="PGSC0003DMT400096236">
    <property type="protein sequence ID" value="PGSC0003DMT400096236"/>
    <property type="gene ID" value="PGSC0003DMG400045807"/>
</dbReference>
<protein>
    <submittedName>
        <fullName evidence="2">Mutator-like transposase</fullName>
    </submittedName>
</protein>
<dbReference type="OMA" id="QCAYANT"/>
<dbReference type="PaxDb" id="4113-PGSC0003DMT400096236"/>
<accession>M1DY04</accession>
<feature type="region of interest" description="Disordered" evidence="1">
    <location>
        <begin position="77"/>
        <end position="100"/>
    </location>
</feature>
<evidence type="ECO:0000256" key="1">
    <source>
        <dbReference type="SAM" id="MobiDB-lite"/>
    </source>
</evidence>
<dbReference type="eggNOG" id="ENOG502RJNC">
    <property type="taxonomic scope" value="Eukaryota"/>
</dbReference>
<dbReference type="PANTHER" id="PTHR31973">
    <property type="entry name" value="POLYPROTEIN, PUTATIVE-RELATED"/>
    <property type="match status" value="1"/>
</dbReference>
<keyword evidence="3" id="KW-1185">Reference proteome</keyword>
<dbReference type="HOGENOM" id="CLU_895459_0_0_1"/>
<dbReference type="InParanoid" id="M1DY04"/>
<dbReference type="AlphaFoldDB" id="M1DY04"/>
<dbReference type="EnsemblPlants" id="PGSC0003DMT400096236">
    <property type="protein sequence ID" value="PGSC0003DMT400096236"/>
    <property type="gene ID" value="PGSC0003DMG400045807"/>
</dbReference>
<reference evidence="2" key="2">
    <citation type="submission" date="2015-06" db="UniProtKB">
        <authorList>
            <consortium name="EnsemblPlants"/>
        </authorList>
    </citation>
    <scope>IDENTIFICATION</scope>
    <source>
        <strain evidence="2">DM1-3 516 R44</strain>
    </source>
</reference>
<evidence type="ECO:0000313" key="2">
    <source>
        <dbReference type="EnsemblPlants" id="PGSC0003DMT400096236"/>
    </source>
</evidence>
<name>M1DY04_SOLTU</name>
<evidence type="ECO:0000313" key="3">
    <source>
        <dbReference type="Proteomes" id="UP000011115"/>
    </source>
</evidence>
<organism evidence="2 3">
    <name type="scientific">Solanum tuberosum</name>
    <name type="common">Potato</name>
    <dbReference type="NCBI Taxonomy" id="4113"/>
    <lineage>
        <taxon>Eukaryota</taxon>
        <taxon>Viridiplantae</taxon>
        <taxon>Streptophyta</taxon>
        <taxon>Embryophyta</taxon>
        <taxon>Tracheophyta</taxon>
        <taxon>Spermatophyta</taxon>
        <taxon>Magnoliopsida</taxon>
        <taxon>eudicotyledons</taxon>
        <taxon>Gunneridae</taxon>
        <taxon>Pentapetalae</taxon>
        <taxon>asterids</taxon>
        <taxon>lamiids</taxon>
        <taxon>Solanales</taxon>
        <taxon>Solanaceae</taxon>
        <taxon>Solanoideae</taxon>
        <taxon>Solaneae</taxon>
        <taxon>Solanum</taxon>
    </lineage>
</organism>